<dbReference type="PANTHER" id="PTHR43664">
    <property type="entry name" value="MONOAMINE OXIDASE-RELATED"/>
    <property type="match status" value="1"/>
</dbReference>
<evidence type="ECO:0000313" key="3">
    <source>
        <dbReference type="Proteomes" id="UP001258315"/>
    </source>
</evidence>
<dbReference type="InterPro" id="IPR002539">
    <property type="entry name" value="MaoC-like_dom"/>
</dbReference>
<dbReference type="PANTHER" id="PTHR43664:SF1">
    <property type="entry name" value="BETA-METHYLMALYL-COA DEHYDRATASE"/>
    <property type="match status" value="1"/>
</dbReference>
<evidence type="ECO:0000313" key="2">
    <source>
        <dbReference type="EMBL" id="MDT3405314.1"/>
    </source>
</evidence>
<gene>
    <name evidence="2" type="ORF">QE417_004386</name>
</gene>
<dbReference type="CDD" id="cd03441">
    <property type="entry name" value="R_hydratase_like"/>
    <property type="match status" value="1"/>
</dbReference>
<keyword evidence="3" id="KW-1185">Reference proteome</keyword>
<dbReference type="EMBL" id="JAVLVU010000001">
    <property type="protein sequence ID" value="MDT3405314.1"/>
    <property type="molecule type" value="Genomic_DNA"/>
</dbReference>
<dbReference type="Gene3D" id="3.10.129.10">
    <property type="entry name" value="Hotdog Thioesterase"/>
    <property type="match status" value="1"/>
</dbReference>
<accession>A0ABU3GZX2</accession>
<dbReference type="InterPro" id="IPR052342">
    <property type="entry name" value="MCH/BMMD"/>
</dbReference>
<sequence length="167" mass="18270">MQTTNQSNAEKSFDPNDFLIVPARSFEDLQVGEIFRAPSRTLTDAHSAAFQTVSCDNHPVHYDNVWAQKHGHKAPVVHGLQVLAFTAPGATMFPHVIGEVFIAFTELNCKFLKEVNSGDTLYPAIRIISLTPQGATGIVETEATIHNQNGELVLTGTHKYLLKTAAN</sequence>
<feature type="domain" description="MaoC-like" evidence="1">
    <location>
        <begin position="32"/>
        <end position="125"/>
    </location>
</feature>
<dbReference type="Proteomes" id="UP001258315">
    <property type="component" value="Unassembled WGS sequence"/>
</dbReference>
<comment type="caution">
    <text evidence="2">The sequence shown here is derived from an EMBL/GenBank/DDBJ whole genome shotgun (WGS) entry which is preliminary data.</text>
</comment>
<dbReference type="Pfam" id="PF01575">
    <property type="entry name" value="MaoC_dehydratas"/>
    <property type="match status" value="1"/>
</dbReference>
<proteinExistence type="predicted"/>
<organism evidence="2 3">
    <name type="scientific">Mucilaginibacter terrae</name>
    <dbReference type="NCBI Taxonomy" id="1955052"/>
    <lineage>
        <taxon>Bacteria</taxon>
        <taxon>Pseudomonadati</taxon>
        <taxon>Bacteroidota</taxon>
        <taxon>Sphingobacteriia</taxon>
        <taxon>Sphingobacteriales</taxon>
        <taxon>Sphingobacteriaceae</taxon>
        <taxon>Mucilaginibacter</taxon>
    </lineage>
</organism>
<name>A0ABU3GZX2_9SPHI</name>
<evidence type="ECO:0000259" key="1">
    <source>
        <dbReference type="Pfam" id="PF01575"/>
    </source>
</evidence>
<dbReference type="InterPro" id="IPR029069">
    <property type="entry name" value="HotDog_dom_sf"/>
</dbReference>
<reference evidence="3" key="1">
    <citation type="submission" date="2023-07" db="EMBL/GenBank/DDBJ databases">
        <title>Functional and genomic diversity of the sorghum phyllosphere microbiome.</title>
        <authorList>
            <person name="Shade A."/>
        </authorList>
    </citation>
    <scope>NUCLEOTIDE SEQUENCE [LARGE SCALE GENOMIC DNA]</scope>
    <source>
        <strain evidence="3">SORGH_AS_0422</strain>
    </source>
</reference>
<dbReference type="RefSeq" id="WP_311953729.1">
    <property type="nucleotide sequence ID" value="NZ_JAVLVU010000001.1"/>
</dbReference>
<protein>
    <submittedName>
        <fullName evidence="2">Acyl dehydratase</fullName>
    </submittedName>
</protein>
<dbReference type="SUPFAM" id="SSF54637">
    <property type="entry name" value="Thioesterase/thiol ester dehydrase-isomerase"/>
    <property type="match status" value="1"/>
</dbReference>